<evidence type="ECO:0000313" key="1">
    <source>
        <dbReference type="EMBL" id="PQV59173.1"/>
    </source>
</evidence>
<keyword evidence="2" id="KW-1185">Reference proteome</keyword>
<reference evidence="1 2" key="1">
    <citation type="submission" date="2018-02" db="EMBL/GenBank/DDBJ databases">
        <title>Genomic Encyclopedia of Archaeal and Bacterial Type Strains, Phase II (KMG-II): from individual species to whole genera.</title>
        <authorList>
            <person name="Goeker M."/>
        </authorList>
    </citation>
    <scope>NUCLEOTIDE SEQUENCE [LARGE SCALE GENOMIC DNA]</scope>
    <source>
        <strain evidence="1 2">DSM 18921</strain>
    </source>
</reference>
<gene>
    <name evidence="1" type="ORF">LX70_00997</name>
</gene>
<organism evidence="1 2">
    <name type="scientific">Albidovulum denitrificans</name>
    <dbReference type="NCBI Taxonomy" id="404881"/>
    <lineage>
        <taxon>Bacteria</taxon>
        <taxon>Pseudomonadati</taxon>
        <taxon>Pseudomonadota</taxon>
        <taxon>Alphaproteobacteria</taxon>
        <taxon>Rhodobacterales</taxon>
        <taxon>Paracoccaceae</taxon>
        <taxon>Albidovulum</taxon>
    </lineage>
</organism>
<comment type="caution">
    <text evidence="1">The sequence shown here is derived from an EMBL/GenBank/DDBJ whole genome shotgun (WGS) entry which is preliminary data.</text>
</comment>
<sequence>MRYIKYLAAVALVGTLAGCLQTDTERGLAGAAAGALVADATDNNVLAGAAIGGLGGVLCDDAGVCR</sequence>
<proteinExistence type="predicted"/>
<dbReference type="EMBL" id="PVEP01000001">
    <property type="protein sequence ID" value="PQV59173.1"/>
    <property type="molecule type" value="Genomic_DNA"/>
</dbReference>
<evidence type="ECO:0000313" key="2">
    <source>
        <dbReference type="Proteomes" id="UP000238338"/>
    </source>
</evidence>
<dbReference type="AlphaFoldDB" id="A0A2S8SEF1"/>
<dbReference type="PROSITE" id="PS51257">
    <property type="entry name" value="PROKAR_LIPOPROTEIN"/>
    <property type="match status" value="1"/>
</dbReference>
<name>A0A2S8SEF1_9RHOB</name>
<protein>
    <submittedName>
        <fullName evidence="1">Uncharacterized protein</fullName>
    </submittedName>
</protein>
<dbReference type="Proteomes" id="UP000238338">
    <property type="component" value="Unassembled WGS sequence"/>
</dbReference>
<accession>A0A2S8SEF1</accession>
<dbReference type="RefSeq" id="WP_105513367.1">
    <property type="nucleotide sequence ID" value="NZ_PVEP01000001.1"/>
</dbReference>